<keyword evidence="3" id="KW-0238">DNA-binding</keyword>
<dbReference type="AlphaFoldDB" id="X0SG12"/>
<evidence type="ECO:0000256" key="1">
    <source>
        <dbReference type="ARBA" id="ARBA00022553"/>
    </source>
</evidence>
<dbReference type="GO" id="GO:0006355">
    <property type="term" value="P:regulation of DNA-templated transcription"/>
    <property type="evidence" value="ECO:0007669"/>
    <property type="project" value="InterPro"/>
</dbReference>
<keyword evidence="4" id="KW-0804">Transcription</keyword>
<dbReference type="Gene3D" id="3.40.50.2300">
    <property type="match status" value="1"/>
</dbReference>
<evidence type="ECO:0000259" key="6">
    <source>
        <dbReference type="PROSITE" id="PS50110"/>
    </source>
</evidence>
<evidence type="ECO:0000313" key="7">
    <source>
        <dbReference type="EMBL" id="GAF74051.1"/>
    </source>
</evidence>
<dbReference type="SUPFAM" id="SSF46894">
    <property type="entry name" value="C-terminal effector domain of the bipartite response regulators"/>
    <property type="match status" value="1"/>
</dbReference>
<dbReference type="InterPro" id="IPR039420">
    <property type="entry name" value="WalR-like"/>
</dbReference>
<dbReference type="PRINTS" id="PR00038">
    <property type="entry name" value="HTHLUXR"/>
</dbReference>
<dbReference type="Pfam" id="PF00196">
    <property type="entry name" value="GerE"/>
    <property type="match status" value="1"/>
</dbReference>
<dbReference type="InterPro" id="IPR011006">
    <property type="entry name" value="CheY-like_superfamily"/>
</dbReference>
<evidence type="ECO:0000259" key="5">
    <source>
        <dbReference type="PROSITE" id="PS50043"/>
    </source>
</evidence>
<dbReference type="PROSITE" id="PS50110">
    <property type="entry name" value="RESPONSE_REGULATORY"/>
    <property type="match status" value="1"/>
</dbReference>
<dbReference type="CDD" id="cd17535">
    <property type="entry name" value="REC_NarL-like"/>
    <property type="match status" value="1"/>
</dbReference>
<dbReference type="SMART" id="SM00448">
    <property type="entry name" value="REC"/>
    <property type="match status" value="1"/>
</dbReference>
<evidence type="ECO:0008006" key="8">
    <source>
        <dbReference type="Google" id="ProtNLM"/>
    </source>
</evidence>
<comment type="caution">
    <text evidence="7">The sequence shown here is derived from an EMBL/GenBank/DDBJ whole genome shotgun (WGS) entry which is preliminary data.</text>
</comment>
<dbReference type="InterPro" id="IPR001789">
    <property type="entry name" value="Sig_transdc_resp-reg_receiver"/>
</dbReference>
<reference evidence="7" key="1">
    <citation type="journal article" date="2014" name="Front. Microbiol.">
        <title>High frequency of phylogenetically diverse reductive dehalogenase-homologous genes in deep subseafloor sedimentary metagenomes.</title>
        <authorList>
            <person name="Kawai M."/>
            <person name="Futagami T."/>
            <person name="Toyoda A."/>
            <person name="Takaki Y."/>
            <person name="Nishi S."/>
            <person name="Hori S."/>
            <person name="Arai W."/>
            <person name="Tsubouchi T."/>
            <person name="Morono Y."/>
            <person name="Uchiyama I."/>
            <person name="Ito T."/>
            <person name="Fujiyama A."/>
            <person name="Inagaki F."/>
            <person name="Takami H."/>
        </authorList>
    </citation>
    <scope>NUCLEOTIDE SEQUENCE</scope>
    <source>
        <strain evidence="7">Expedition CK06-06</strain>
    </source>
</reference>
<dbReference type="SMART" id="SM00421">
    <property type="entry name" value="HTH_LUXR"/>
    <property type="match status" value="1"/>
</dbReference>
<dbReference type="InterPro" id="IPR000792">
    <property type="entry name" value="Tscrpt_reg_LuxR_C"/>
</dbReference>
<feature type="domain" description="Response regulatory" evidence="6">
    <location>
        <begin position="2"/>
        <end position="118"/>
    </location>
</feature>
<dbReference type="Pfam" id="PF00072">
    <property type="entry name" value="Response_reg"/>
    <property type="match status" value="1"/>
</dbReference>
<dbReference type="PANTHER" id="PTHR43214:SF41">
    <property type="entry name" value="NITRATE_NITRITE RESPONSE REGULATOR PROTEIN NARP"/>
    <property type="match status" value="1"/>
</dbReference>
<sequence length="215" mass="23952">IKILIADDHGILREAITSLLNNEFGMEVIGEAQDGRTAVQLAKELHPDVIIMDIAMPGLNGIEATRQIVREMPNIKVIALSVYADRRSVREMLKAGASGYVPKQCAFKELVTAIQNVVSNQTYLSSKISGIVVEEYIHRLEKNDNSAYSILTPREREVLQLIAEGKSTKAIAKELFVSNKTIEWHRRQLMNKLGAQSVAELVKYAIREGLTCAYT</sequence>
<dbReference type="EMBL" id="BARS01009395">
    <property type="protein sequence ID" value="GAF74051.1"/>
    <property type="molecule type" value="Genomic_DNA"/>
</dbReference>
<accession>X0SG12</accession>
<dbReference type="PROSITE" id="PS50043">
    <property type="entry name" value="HTH_LUXR_2"/>
    <property type="match status" value="1"/>
</dbReference>
<keyword evidence="2" id="KW-0805">Transcription regulation</keyword>
<protein>
    <recommendedName>
        <fullName evidence="8">DNA-binding response regulator</fullName>
    </recommendedName>
</protein>
<proteinExistence type="predicted"/>
<feature type="domain" description="HTH luxR-type" evidence="5">
    <location>
        <begin position="144"/>
        <end position="209"/>
    </location>
</feature>
<organism evidence="7">
    <name type="scientific">marine sediment metagenome</name>
    <dbReference type="NCBI Taxonomy" id="412755"/>
    <lineage>
        <taxon>unclassified sequences</taxon>
        <taxon>metagenomes</taxon>
        <taxon>ecological metagenomes</taxon>
    </lineage>
</organism>
<dbReference type="InterPro" id="IPR016032">
    <property type="entry name" value="Sig_transdc_resp-reg_C-effctor"/>
</dbReference>
<gene>
    <name evidence="7" type="ORF">S01H1_17676</name>
</gene>
<evidence type="ECO:0000256" key="2">
    <source>
        <dbReference type="ARBA" id="ARBA00023015"/>
    </source>
</evidence>
<dbReference type="GO" id="GO:0003677">
    <property type="term" value="F:DNA binding"/>
    <property type="evidence" value="ECO:0007669"/>
    <property type="project" value="UniProtKB-KW"/>
</dbReference>
<dbReference type="GO" id="GO:0000160">
    <property type="term" value="P:phosphorelay signal transduction system"/>
    <property type="evidence" value="ECO:0007669"/>
    <property type="project" value="InterPro"/>
</dbReference>
<keyword evidence="1" id="KW-0597">Phosphoprotein</keyword>
<feature type="non-terminal residue" evidence="7">
    <location>
        <position position="1"/>
    </location>
</feature>
<dbReference type="InterPro" id="IPR058245">
    <property type="entry name" value="NreC/VraR/RcsB-like_REC"/>
</dbReference>
<evidence type="ECO:0000256" key="4">
    <source>
        <dbReference type="ARBA" id="ARBA00023163"/>
    </source>
</evidence>
<dbReference type="SUPFAM" id="SSF52172">
    <property type="entry name" value="CheY-like"/>
    <property type="match status" value="1"/>
</dbReference>
<dbReference type="PANTHER" id="PTHR43214">
    <property type="entry name" value="TWO-COMPONENT RESPONSE REGULATOR"/>
    <property type="match status" value="1"/>
</dbReference>
<evidence type="ECO:0000256" key="3">
    <source>
        <dbReference type="ARBA" id="ARBA00023125"/>
    </source>
</evidence>
<name>X0SG12_9ZZZZ</name>
<dbReference type="CDD" id="cd06170">
    <property type="entry name" value="LuxR_C_like"/>
    <property type="match status" value="1"/>
</dbReference>